<keyword evidence="2" id="KW-0472">Membrane</keyword>
<feature type="transmembrane region" description="Helical" evidence="2">
    <location>
        <begin position="246"/>
        <end position="263"/>
    </location>
</feature>
<feature type="transmembrane region" description="Helical" evidence="2">
    <location>
        <begin position="213"/>
        <end position="239"/>
    </location>
</feature>
<protein>
    <submittedName>
        <fullName evidence="3">PrsW family intramembrane metalloprotease</fullName>
    </submittedName>
</protein>
<dbReference type="PANTHER" id="PTHR36844:SF1">
    <property type="entry name" value="PROTEASE PRSW"/>
    <property type="match status" value="1"/>
</dbReference>
<organism evidence="3 4">
    <name type="scientific">Streptomyces ehimensis</name>
    <dbReference type="NCBI Taxonomy" id="68195"/>
    <lineage>
        <taxon>Bacteria</taxon>
        <taxon>Bacillati</taxon>
        <taxon>Actinomycetota</taxon>
        <taxon>Actinomycetes</taxon>
        <taxon>Kitasatosporales</taxon>
        <taxon>Streptomycetaceae</taxon>
        <taxon>Streptomyces</taxon>
    </lineage>
</organism>
<keyword evidence="3" id="KW-0482">Metalloprotease</keyword>
<feature type="transmembrane region" description="Helical" evidence="2">
    <location>
        <begin position="283"/>
        <end position="306"/>
    </location>
</feature>
<comment type="caution">
    <text evidence="3">The sequence shown here is derived from an EMBL/GenBank/DDBJ whole genome shotgun (WGS) entry which is preliminary data.</text>
</comment>
<feature type="transmembrane region" description="Helical" evidence="2">
    <location>
        <begin position="35"/>
        <end position="56"/>
    </location>
</feature>
<evidence type="ECO:0000256" key="1">
    <source>
        <dbReference type="SAM" id="MobiDB-lite"/>
    </source>
</evidence>
<feature type="transmembrane region" description="Helical" evidence="2">
    <location>
        <begin position="113"/>
        <end position="132"/>
    </location>
</feature>
<keyword evidence="2" id="KW-1133">Transmembrane helix</keyword>
<dbReference type="EMBL" id="JBHSFS010000022">
    <property type="protein sequence ID" value="MFC4517565.1"/>
    <property type="molecule type" value="Genomic_DNA"/>
</dbReference>
<dbReference type="PANTHER" id="PTHR36844">
    <property type="entry name" value="PROTEASE PRSW"/>
    <property type="match status" value="1"/>
</dbReference>
<dbReference type="InterPro" id="IPR026898">
    <property type="entry name" value="PrsW"/>
</dbReference>
<feature type="region of interest" description="Disordered" evidence="1">
    <location>
        <begin position="1"/>
        <end position="31"/>
    </location>
</feature>
<feature type="transmembrane region" description="Helical" evidence="2">
    <location>
        <begin position="138"/>
        <end position="156"/>
    </location>
</feature>
<evidence type="ECO:0000313" key="3">
    <source>
        <dbReference type="EMBL" id="MFC4517565.1"/>
    </source>
</evidence>
<sequence length="500" mass="53196">MTQTSEPAVPMPPPPSVPPQGPPDGPRRVRHGLPAAIGVAGSLSAAFAVGQLLFWAEPEVTSPLPWMRVFLLPEPDAFAWTRKLVHASWALAAVLGVLLLLQRRAAARPQATRTLQCGILGALLLPFAVMSLDTLGNAPLTLLICLPTTGAALLCVHRVQLFRRMPGWLLLSGFGWGVLFGGGFGIVMITWFGRYAPGYLLDWQHPRDSIRTLYTLSSLNAGLTAELGKAAGVAVLFLLFRRHFDGVVSGVAIGAAVGLGFNLTETVQYMSRIEPGQQSAQFWIRQVVALMAAHVAFTAVVGAGFGAARALSGRRDRLLVVGGGALAAIGGHFATDTVMPQLGKWEENLFSHDQTLGLLLGVPLTTAITSGAFVAVYVTVLRRGLKAQALGIAQALRAEADSGAGAIDAQETGLLLDPRRRLLLELRVWRRDGTAGLRHLLRLQQAQLDLATQRWHRGGPGADSAVPDDAPLRERVLALKGIPATPVADPAFPPAREALS</sequence>
<feature type="transmembrane region" description="Helical" evidence="2">
    <location>
        <begin position="318"/>
        <end position="335"/>
    </location>
</feature>
<keyword evidence="3" id="KW-0645">Protease</keyword>
<accession>A0ABV9BV69</accession>
<keyword evidence="3" id="KW-0378">Hydrolase</keyword>
<feature type="compositionally biased region" description="Pro residues" evidence="1">
    <location>
        <begin position="9"/>
        <end position="24"/>
    </location>
</feature>
<feature type="transmembrane region" description="Helical" evidence="2">
    <location>
        <begin position="168"/>
        <end position="193"/>
    </location>
</feature>
<dbReference type="Pfam" id="PF13367">
    <property type="entry name" value="PrsW-protease"/>
    <property type="match status" value="1"/>
</dbReference>
<evidence type="ECO:0000256" key="2">
    <source>
        <dbReference type="SAM" id="Phobius"/>
    </source>
</evidence>
<keyword evidence="4" id="KW-1185">Reference proteome</keyword>
<proteinExistence type="predicted"/>
<dbReference type="Proteomes" id="UP001595990">
    <property type="component" value="Unassembled WGS sequence"/>
</dbReference>
<reference evidence="4" key="1">
    <citation type="journal article" date="2019" name="Int. J. Syst. Evol. Microbiol.">
        <title>The Global Catalogue of Microorganisms (GCM) 10K type strain sequencing project: providing services to taxonomists for standard genome sequencing and annotation.</title>
        <authorList>
            <consortium name="The Broad Institute Genomics Platform"/>
            <consortium name="The Broad Institute Genome Sequencing Center for Infectious Disease"/>
            <person name="Wu L."/>
            <person name="Ma J."/>
        </authorList>
    </citation>
    <scope>NUCLEOTIDE SEQUENCE [LARGE SCALE GENOMIC DNA]</scope>
    <source>
        <strain evidence="4">CECT 8064</strain>
    </source>
</reference>
<name>A0ABV9BV69_9ACTN</name>
<dbReference type="RefSeq" id="WP_417924126.1">
    <property type="nucleotide sequence ID" value="NZ_JBHSFS010000022.1"/>
</dbReference>
<gene>
    <name evidence="3" type="ORF">ACFPEN_32225</name>
</gene>
<feature type="transmembrane region" description="Helical" evidence="2">
    <location>
        <begin position="84"/>
        <end position="101"/>
    </location>
</feature>
<dbReference type="GO" id="GO:0008237">
    <property type="term" value="F:metallopeptidase activity"/>
    <property type="evidence" value="ECO:0007669"/>
    <property type="project" value="UniProtKB-KW"/>
</dbReference>
<feature type="transmembrane region" description="Helical" evidence="2">
    <location>
        <begin position="355"/>
        <end position="380"/>
    </location>
</feature>
<evidence type="ECO:0000313" key="4">
    <source>
        <dbReference type="Proteomes" id="UP001595990"/>
    </source>
</evidence>
<keyword evidence="2" id="KW-0812">Transmembrane</keyword>